<evidence type="ECO:0000256" key="4">
    <source>
        <dbReference type="ARBA" id="ARBA00023163"/>
    </source>
</evidence>
<evidence type="ECO:0000256" key="3">
    <source>
        <dbReference type="ARBA" id="ARBA00023125"/>
    </source>
</evidence>
<dbReference type="PANTHER" id="PTHR37299">
    <property type="entry name" value="TRANSCRIPTIONAL REGULATOR-RELATED"/>
    <property type="match status" value="1"/>
</dbReference>
<dbReference type="InterPro" id="IPR007492">
    <property type="entry name" value="LytTR_DNA-bd_dom"/>
</dbReference>
<evidence type="ECO:0000256" key="1">
    <source>
        <dbReference type="ARBA" id="ARBA00022490"/>
    </source>
</evidence>
<proteinExistence type="predicted"/>
<evidence type="ECO:0000256" key="2">
    <source>
        <dbReference type="ARBA" id="ARBA00023015"/>
    </source>
</evidence>
<feature type="domain" description="HTH LytTR-type" evidence="5">
    <location>
        <begin position="42"/>
        <end position="145"/>
    </location>
</feature>
<keyword evidence="2" id="KW-0805">Transcription regulation</keyword>
<dbReference type="PROSITE" id="PS50930">
    <property type="entry name" value="HTH_LYTTR"/>
    <property type="match status" value="1"/>
</dbReference>
<keyword evidence="1" id="KW-0963">Cytoplasm</keyword>
<dbReference type="SMART" id="SM00850">
    <property type="entry name" value="LytTR"/>
    <property type="match status" value="1"/>
</dbReference>
<dbReference type="AlphaFoldDB" id="A0AAW6SSD0"/>
<accession>A0AAW6SSD0</accession>
<sequence>MQIKLIIDEKIEETEIQIHANTFTDEIEQIMKFLKSSKTEVIDGYLQQEIYMLKVSDIFFVYSEGAKVYFQTDEDEYESKLKLYEVEEILEKDFVRVNKSTLVNISKISFMKMEKIGMMQLVMENGTTAHVSRKYLKKLKKRLGIGRDGK</sequence>
<evidence type="ECO:0000259" key="5">
    <source>
        <dbReference type="PROSITE" id="PS50930"/>
    </source>
</evidence>
<gene>
    <name evidence="6" type="ORF">P5X88_12070</name>
</gene>
<reference evidence="6" key="1">
    <citation type="submission" date="2023-03" db="EMBL/GenBank/DDBJ databases">
        <title>Bacterial isolates from washroom surfaces on a university campus.</title>
        <authorList>
            <person name="Holman D.B."/>
            <person name="Gzyl K.E."/>
            <person name="Taheri A.E."/>
        </authorList>
    </citation>
    <scope>NUCLEOTIDE SEQUENCE</scope>
    <source>
        <strain evidence="6">RD03</strain>
    </source>
</reference>
<dbReference type="GO" id="GO:0003677">
    <property type="term" value="F:DNA binding"/>
    <property type="evidence" value="ECO:0007669"/>
    <property type="project" value="UniProtKB-KW"/>
</dbReference>
<keyword evidence="4" id="KW-0804">Transcription</keyword>
<dbReference type="GO" id="GO:0000156">
    <property type="term" value="F:phosphorelay response regulator activity"/>
    <property type="evidence" value="ECO:0007669"/>
    <property type="project" value="InterPro"/>
</dbReference>
<dbReference type="Gene3D" id="2.40.50.1020">
    <property type="entry name" value="LytTr DNA-binding domain"/>
    <property type="match status" value="1"/>
</dbReference>
<dbReference type="PANTHER" id="PTHR37299:SF2">
    <property type="entry name" value="HTH LYTTR-TYPE DOMAIN-CONTAINING PROTEIN"/>
    <property type="match status" value="1"/>
</dbReference>
<keyword evidence="3 6" id="KW-0238">DNA-binding</keyword>
<name>A0AAW6SSD0_9BACI</name>
<protein>
    <submittedName>
        <fullName evidence="6">LytTR family DNA-binding domain-containing protein</fullName>
    </submittedName>
</protein>
<dbReference type="EMBL" id="JAROYP010000006">
    <property type="protein sequence ID" value="MDH5161679.1"/>
    <property type="molecule type" value="Genomic_DNA"/>
</dbReference>
<dbReference type="Proteomes" id="UP001159179">
    <property type="component" value="Unassembled WGS sequence"/>
</dbReference>
<evidence type="ECO:0000313" key="6">
    <source>
        <dbReference type="EMBL" id="MDH5161679.1"/>
    </source>
</evidence>
<dbReference type="RefSeq" id="WP_280616821.1">
    <property type="nucleotide sequence ID" value="NZ_JAROYP010000006.1"/>
</dbReference>
<dbReference type="Pfam" id="PF04397">
    <property type="entry name" value="LytTR"/>
    <property type="match status" value="1"/>
</dbReference>
<comment type="caution">
    <text evidence="6">The sequence shown here is derived from an EMBL/GenBank/DDBJ whole genome shotgun (WGS) entry which is preliminary data.</text>
</comment>
<dbReference type="InterPro" id="IPR046947">
    <property type="entry name" value="LytR-like"/>
</dbReference>
<organism evidence="6 7">
    <name type="scientific">Heyndrickxia oleronia</name>
    <dbReference type="NCBI Taxonomy" id="38875"/>
    <lineage>
        <taxon>Bacteria</taxon>
        <taxon>Bacillati</taxon>
        <taxon>Bacillota</taxon>
        <taxon>Bacilli</taxon>
        <taxon>Bacillales</taxon>
        <taxon>Bacillaceae</taxon>
        <taxon>Heyndrickxia</taxon>
    </lineage>
</organism>
<evidence type="ECO:0000313" key="7">
    <source>
        <dbReference type="Proteomes" id="UP001159179"/>
    </source>
</evidence>